<sequence>MAVEIGLLIEKIDAGHGDCQNSGFCYRLARVAKWGIEPREVEPRQFKCAFGNEVRCSEVKNV</sequence>
<protein>
    <submittedName>
        <fullName evidence="1">Uncharacterized protein</fullName>
    </submittedName>
</protein>
<evidence type="ECO:0000313" key="1">
    <source>
        <dbReference type="EMBL" id="RFB86666.1"/>
    </source>
</evidence>
<dbReference type="EMBL" id="NAOO01000033">
    <property type="protein sequence ID" value="RFB86666.1"/>
    <property type="molecule type" value="Genomic_DNA"/>
</dbReference>
<gene>
    <name evidence="1" type="ORF">B5K10_24210</name>
</gene>
<comment type="caution">
    <text evidence="1">The sequence shown here is derived from an EMBL/GenBank/DDBJ whole genome shotgun (WGS) entry which is preliminary data.</text>
</comment>
<dbReference type="Proteomes" id="UP000256748">
    <property type="component" value="Unassembled WGS sequence"/>
</dbReference>
<accession>A0A3E1B6Q3</accession>
<organism evidence="1 2">
    <name type="scientific">Rhizobium leguminosarum bv. trifolii</name>
    <dbReference type="NCBI Taxonomy" id="386"/>
    <lineage>
        <taxon>Bacteria</taxon>
        <taxon>Pseudomonadati</taxon>
        <taxon>Pseudomonadota</taxon>
        <taxon>Alphaproteobacteria</taxon>
        <taxon>Hyphomicrobiales</taxon>
        <taxon>Rhizobiaceae</taxon>
        <taxon>Rhizobium/Agrobacterium group</taxon>
        <taxon>Rhizobium</taxon>
    </lineage>
</organism>
<reference evidence="1 2" key="1">
    <citation type="submission" date="2017-03" db="EMBL/GenBank/DDBJ databases">
        <title>Genome analysis of Rhizobial strains effectives or ineffectives for nitrogen fixation isolated from bean seeds.</title>
        <authorList>
            <person name="Peralta H."/>
            <person name="Aguilar-Vera A."/>
            <person name="Mora Y."/>
            <person name="Vargas-Lagunas C."/>
            <person name="Girard L."/>
            <person name="Mora J."/>
        </authorList>
    </citation>
    <scope>NUCLEOTIDE SEQUENCE [LARGE SCALE GENOMIC DNA]</scope>
    <source>
        <strain evidence="1 2">CCGM5</strain>
    </source>
</reference>
<proteinExistence type="predicted"/>
<dbReference type="AlphaFoldDB" id="A0A3E1B6Q3"/>
<name>A0A3E1B6Q3_RHILT</name>
<evidence type="ECO:0000313" key="2">
    <source>
        <dbReference type="Proteomes" id="UP000256748"/>
    </source>
</evidence>